<keyword evidence="7" id="KW-0275">Fatty acid biosynthesis</keyword>
<name>A0A9D2AH28_9FIRM</name>
<evidence type="ECO:0000313" key="11">
    <source>
        <dbReference type="Proteomes" id="UP000824204"/>
    </source>
</evidence>
<feature type="domain" description="Acyl-ACP thioesterase-like C-terminal" evidence="9">
    <location>
        <begin position="163"/>
        <end position="215"/>
    </location>
</feature>
<keyword evidence="2" id="KW-0444">Lipid biosynthesis</keyword>
<keyword evidence="5" id="KW-0809">Transit peptide</keyword>
<dbReference type="CDD" id="cd00586">
    <property type="entry name" value="4HBT"/>
    <property type="match status" value="1"/>
</dbReference>
<evidence type="ECO:0000256" key="3">
    <source>
        <dbReference type="ARBA" id="ARBA00022801"/>
    </source>
</evidence>
<dbReference type="InterPro" id="IPR029069">
    <property type="entry name" value="HotDog_dom_sf"/>
</dbReference>
<dbReference type="InterPro" id="IPR049427">
    <property type="entry name" value="Acyl-ACP_TE_C"/>
</dbReference>
<sequence length="246" mass="28729">MQVNSKLEREFVLRNYETDFLQRIRPSAILGYFQETAGQHSEEMGMGFAKLAQEGYFWVLSKIYVEIDRRPKFMDKVRVATWPHTPNKAIFERSFSLADEQGIAMRAFSRWCILKENGRIVPTSLVEKPQMDFLDEKSVAFDDWHIPSVAQNGSPDFSLRIANSEYDLNRHVNNIKYADYIFNCFSVLELEERQLRSFQIHYVRQSHEGDVLTFYRQEIAPGVFAIEGFKNASETVISARVCFARR</sequence>
<feature type="domain" description="Acyl-ACP thioesterase N-terminal hotdog" evidence="8">
    <location>
        <begin position="6"/>
        <end position="119"/>
    </location>
</feature>
<dbReference type="Pfam" id="PF01643">
    <property type="entry name" value="Acyl-ACP_TE"/>
    <property type="match status" value="1"/>
</dbReference>
<evidence type="ECO:0000256" key="6">
    <source>
        <dbReference type="ARBA" id="ARBA00023098"/>
    </source>
</evidence>
<evidence type="ECO:0000256" key="7">
    <source>
        <dbReference type="ARBA" id="ARBA00023160"/>
    </source>
</evidence>
<dbReference type="Pfam" id="PF20791">
    <property type="entry name" value="Acyl-ACP_TE_C"/>
    <property type="match status" value="1"/>
</dbReference>
<comment type="similarity">
    <text evidence="1">Belongs to the acyl-ACP thioesterase family.</text>
</comment>
<keyword evidence="6" id="KW-0443">Lipid metabolism</keyword>
<organism evidence="10 11">
    <name type="scientific">Candidatus Borkfalkia faecipullorum</name>
    <dbReference type="NCBI Taxonomy" id="2838510"/>
    <lineage>
        <taxon>Bacteria</taxon>
        <taxon>Bacillati</taxon>
        <taxon>Bacillota</taxon>
        <taxon>Clostridia</taxon>
        <taxon>Christensenellales</taxon>
        <taxon>Christensenellaceae</taxon>
        <taxon>Candidatus Borkfalkia</taxon>
    </lineage>
</organism>
<comment type="caution">
    <text evidence="10">The sequence shown here is derived from an EMBL/GenBank/DDBJ whole genome shotgun (WGS) entry which is preliminary data.</text>
</comment>
<evidence type="ECO:0000313" key="10">
    <source>
        <dbReference type="EMBL" id="HIX08502.1"/>
    </source>
</evidence>
<evidence type="ECO:0000256" key="5">
    <source>
        <dbReference type="ARBA" id="ARBA00022946"/>
    </source>
</evidence>
<evidence type="ECO:0000256" key="1">
    <source>
        <dbReference type="ARBA" id="ARBA00006500"/>
    </source>
</evidence>
<evidence type="ECO:0000259" key="9">
    <source>
        <dbReference type="Pfam" id="PF20791"/>
    </source>
</evidence>
<dbReference type="PANTHER" id="PTHR31727">
    <property type="entry name" value="OLEOYL-ACYL CARRIER PROTEIN THIOESTERASE 1, CHLOROPLASTIC"/>
    <property type="match status" value="1"/>
</dbReference>
<evidence type="ECO:0008006" key="12">
    <source>
        <dbReference type="Google" id="ProtNLM"/>
    </source>
</evidence>
<dbReference type="EMBL" id="DXFX01000110">
    <property type="protein sequence ID" value="HIX08502.1"/>
    <property type="molecule type" value="Genomic_DNA"/>
</dbReference>
<reference evidence="10" key="2">
    <citation type="submission" date="2021-04" db="EMBL/GenBank/DDBJ databases">
        <authorList>
            <person name="Gilroy R."/>
        </authorList>
    </citation>
    <scope>NUCLEOTIDE SEQUENCE</scope>
    <source>
        <strain evidence="10">811</strain>
    </source>
</reference>
<dbReference type="AlphaFoldDB" id="A0A9D2AH28"/>
<reference evidence="10" key="1">
    <citation type="journal article" date="2021" name="PeerJ">
        <title>Extensive microbial diversity within the chicken gut microbiome revealed by metagenomics and culture.</title>
        <authorList>
            <person name="Gilroy R."/>
            <person name="Ravi A."/>
            <person name="Getino M."/>
            <person name="Pursley I."/>
            <person name="Horton D.L."/>
            <person name="Alikhan N.F."/>
            <person name="Baker D."/>
            <person name="Gharbi K."/>
            <person name="Hall N."/>
            <person name="Watson M."/>
            <person name="Adriaenssens E.M."/>
            <person name="Foster-Nyarko E."/>
            <person name="Jarju S."/>
            <person name="Secka A."/>
            <person name="Antonio M."/>
            <person name="Oren A."/>
            <person name="Chaudhuri R.R."/>
            <person name="La Ragione R."/>
            <person name="Hildebrand F."/>
            <person name="Pallen M.J."/>
        </authorList>
    </citation>
    <scope>NUCLEOTIDE SEQUENCE</scope>
    <source>
        <strain evidence="10">811</strain>
    </source>
</reference>
<evidence type="ECO:0000256" key="4">
    <source>
        <dbReference type="ARBA" id="ARBA00022832"/>
    </source>
</evidence>
<gene>
    <name evidence="10" type="ORF">H9741_08535</name>
</gene>
<keyword evidence="4" id="KW-0276">Fatty acid metabolism</keyword>
<evidence type="ECO:0000256" key="2">
    <source>
        <dbReference type="ARBA" id="ARBA00022516"/>
    </source>
</evidence>
<keyword evidence="3" id="KW-0378">Hydrolase</keyword>
<dbReference type="InterPro" id="IPR045023">
    <property type="entry name" value="FATA/B"/>
</dbReference>
<dbReference type="PANTHER" id="PTHR31727:SF6">
    <property type="entry name" value="OLEOYL-ACYL CARRIER PROTEIN THIOESTERASE 1, CHLOROPLASTIC"/>
    <property type="match status" value="1"/>
</dbReference>
<dbReference type="SUPFAM" id="SSF54637">
    <property type="entry name" value="Thioesterase/thiol ester dehydrase-isomerase"/>
    <property type="match status" value="2"/>
</dbReference>
<dbReference type="Proteomes" id="UP000824204">
    <property type="component" value="Unassembled WGS sequence"/>
</dbReference>
<proteinExistence type="inferred from homology"/>
<dbReference type="GO" id="GO:0000036">
    <property type="term" value="F:acyl carrier activity"/>
    <property type="evidence" value="ECO:0007669"/>
    <property type="project" value="TreeGrafter"/>
</dbReference>
<dbReference type="InterPro" id="IPR002864">
    <property type="entry name" value="Acyl-ACP_thioesterase_NHD"/>
</dbReference>
<accession>A0A9D2AH28</accession>
<evidence type="ECO:0000259" key="8">
    <source>
        <dbReference type="Pfam" id="PF01643"/>
    </source>
</evidence>
<dbReference type="GO" id="GO:0016297">
    <property type="term" value="F:fatty acyl-[ACP] hydrolase activity"/>
    <property type="evidence" value="ECO:0007669"/>
    <property type="project" value="InterPro"/>
</dbReference>
<protein>
    <recommendedName>
        <fullName evidence="12">Acyl-ACP thioesterase</fullName>
    </recommendedName>
</protein>
<dbReference type="Gene3D" id="3.10.129.10">
    <property type="entry name" value="Hotdog Thioesterase"/>
    <property type="match status" value="2"/>
</dbReference>